<evidence type="ECO:0000259" key="15">
    <source>
        <dbReference type="SMART" id="SM00840"/>
    </source>
</evidence>
<keyword evidence="10" id="KW-0067">ATP-binding</keyword>
<keyword evidence="6" id="KW-0436">Ligase</keyword>
<organism evidence="16">
    <name type="scientific">Menopon gallinae</name>
    <name type="common">poultry shaft louse</name>
    <dbReference type="NCBI Taxonomy" id="328185"/>
    <lineage>
        <taxon>Eukaryota</taxon>
        <taxon>Metazoa</taxon>
        <taxon>Ecdysozoa</taxon>
        <taxon>Arthropoda</taxon>
        <taxon>Hexapoda</taxon>
        <taxon>Insecta</taxon>
        <taxon>Pterygota</taxon>
        <taxon>Neoptera</taxon>
        <taxon>Paraneoptera</taxon>
        <taxon>Psocodea</taxon>
        <taxon>Troctomorpha</taxon>
        <taxon>Phthiraptera</taxon>
        <taxon>Amblycera</taxon>
        <taxon>Menoponidae</taxon>
        <taxon>Menopon</taxon>
    </lineage>
</organism>
<keyword evidence="11" id="KW-0648">Protein biosynthesis</keyword>
<keyword evidence="12" id="KW-0030">Aminoacyl-tRNA synthetase</keyword>
<dbReference type="Gene3D" id="3.40.50.620">
    <property type="entry name" value="HUPs"/>
    <property type="match status" value="1"/>
</dbReference>
<evidence type="ECO:0000256" key="1">
    <source>
        <dbReference type="ARBA" id="ARBA00001947"/>
    </source>
</evidence>
<keyword evidence="5" id="KW-0963">Cytoplasm</keyword>
<evidence type="ECO:0000256" key="14">
    <source>
        <dbReference type="ARBA" id="ARBA00039362"/>
    </source>
</evidence>
<dbReference type="GO" id="GO:0006423">
    <property type="term" value="P:cysteinyl-tRNA aminoacylation"/>
    <property type="evidence" value="ECO:0007669"/>
    <property type="project" value="InterPro"/>
</dbReference>
<dbReference type="Pfam" id="PF09190">
    <property type="entry name" value="DALR_2"/>
    <property type="match status" value="1"/>
</dbReference>
<evidence type="ECO:0000256" key="9">
    <source>
        <dbReference type="ARBA" id="ARBA00022833"/>
    </source>
</evidence>
<evidence type="ECO:0000256" key="11">
    <source>
        <dbReference type="ARBA" id="ARBA00022917"/>
    </source>
</evidence>
<sequence length="443" mass="50951">MYVCGPTLYDFPHIGNARPLVVFDTLYRLLKELYPNVFYVRNVTDIDDKIINKSKETGLSLEEVVAKYYKIFQSNLKSLNCIKPNVEPFVTDHIKEIIDFISLLLKQGYAYENKGNIFFNTTKLNSYGELSGRVIANNLCGYGNDSIVKDMKLNQEDFVLWKSSKPDEPYWDSPFGRGRPGWHTECTVLSYKYLGKEFDIHGGGSDLLFPHHENERAQTIAAFGCNHSANIWMHNAFININDTKMSKSLGNIVTINDILNKYQGEVLRLAILLTHYRHPIDFTDKLLEQAKIVLDKIYNALKIAEESIVVNNKNFDNSDLKYNNLSQKFILALLDDLNTPLAISELQKLTNLLNKTTSENKRLEIYYVIKYCGSILGLLNFDTKKWFSYNLDLDSSVIDQLIKERNLAKYNKDYATADKIRDKLLKLGISLEDTKNGTIWKKI</sequence>
<evidence type="ECO:0000256" key="6">
    <source>
        <dbReference type="ARBA" id="ARBA00022598"/>
    </source>
</evidence>
<evidence type="ECO:0000256" key="13">
    <source>
        <dbReference type="ARBA" id="ARBA00031499"/>
    </source>
</evidence>
<comment type="similarity">
    <text evidence="3">Belongs to the class-I aminoacyl-tRNA synthetase family.</text>
</comment>
<dbReference type="SUPFAM" id="SSF52374">
    <property type="entry name" value="Nucleotidylyl transferase"/>
    <property type="match status" value="1"/>
</dbReference>
<dbReference type="HAMAP" id="MF_00041">
    <property type="entry name" value="Cys_tRNA_synth"/>
    <property type="match status" value="1"/>
</dbReference>
<dbReference type="InterPro" id="IPR009080">
    <property type="entry name" value="tRNAsynth_Ia_anticodon-bd"/>
</dbReference>
<comment type="subcellular location">
    <subcellularLocation>
        <location evidence="2">Cytoplasm</location>
    </subcellularLocation>
</comment>
<dbReference type="Gene3D" id="1.20.120.1910">
    <property type="entry name" value="Cysteine-tRNA ligase, C-terminal anti-codon recognition domain"/>
    <property type="match status" value="1"/>
</dbReference>
<dbReference type="InterPro" id="IPR024909">
    <property type="entry name" value="Cys-tRNA/MSH_ligase"/>
</dbReference>
<evidence type="ECO:0000256" key="10">
    <source>
        <dbReference type="ARBA" id="ARBA00022840"/>
    </source>
</evidence>
<dbReference type="InterPro" id="IPR015273">
    <property type="entry name" value="Cys-tRNA-synt_Ia_DALR"/>
</dbReference>
<dbReference type="PANTHER" id="PTHR10890">
    <property type="entry name" value="CYSTEINYL-TRNA SYNTHETASE"/>
    <property type="match status" value="1"/>
</dbReference>
<gene>
    <name evidence="16" type="ORF">PYX00_010824</name>
</gene>
<keyword evidence="7" id="KW-0479">Metal-binding</keyword>
<dbReference type="NCBIfam" id="TIGR00435">
    <property type="entry name" value="cysS"/>
    <property type="match status" value="1"/>
</dbReference>
<evidence type="ECO:0000256" key="8">
    <source>
        <dbReference type="ARBA" id="ARBA00022741"/>
    </source>
</evidence>
<proteinExistence type="inferred from homology"/>
<keyword evidence="8" id="KW-0547">Nucleotide-binding</keyword>
<dbReference type="GO" id="GO:0004817">
    <property type="term" value="F:cysteine-tRNA ligase activity"/>
    <property type="evidence" value="ECO:0007669"/>
    <property type="project" value="UniProtKB-EC"/>
</dbReference>
<comment type="caution">
    <text evidence="16">The sequence shown here is derived from an EMBL/GenBank/DDBJ whole genome shotgun (WGS) entry which is preliminary data.</text>
</comment>
<dbReference type="InterPro" id="IPR015803">
    <property type="entry name" value="Cys-tRNA-ligase"/>
</dbReference>
<dbReference type="SUPFAM" id="SSF47323">
    <property type="entry name" value="Anticodon-binding domain of a subclass of class I aminoacyl-tRNA synthetases"/>
    <property type="match status" value="1"/>
</dbReference>
<evidence type="ECO:0000313" key="16">
    <source>
        <dbReference type="EMBL" id="KAL0265537.1"/>
    </source>
</evidence>
<evidence type="ECO:0000256" key="5">
    <source>
        <dbReference type="ARBA" id="ARBA00022490"/>
    </source>
</evidence>
<dbReference type="SMART" id="SM00840">
    <property type="entry name" value="DALR_2"/>
    <property type="match status" value="1"/>
</dbReference>
<dbReference type="EMBL" id="JARGDH010000007">
    <property type="protein sequence ID" value="KAL0265537.1"/>
    <property type="molecule type" value="Genomic_DNA"/>
</dbReference>
<evidence type="ECO:0000256" key="4">
    <source>
        <dbReference type="ARBA" id="ARBA00012832"/>
    </source>
</evidence>
<reference evidence="16" key="1">
    <citation type="journal article" date="2024" name="Gigascience">
        <title>Chromosome-level genome of the poultry shaft louse Menopon gallinae provides insight into the host-switching and adaptive evolution of parasitic lice.</title>
        <authorList>
            <person name="Xu Y."/>
            <person name="Ma L."/>
            <person name="Liu S."/>
            <person name="Liang Y."/>
            <person name="Liu Q."/>
            <person name="He Z."/>
            <person name="Tian L."/>
            <person name="Duan Y."/>
            <person name="Cai W."/>
            <person name="Li H."/>
            <person name="Song F."/>
        </authorList>
    </citation>
    <scope>NUCLEOTIDE SEQUENCE</scope>
    <source>
        <strain evidence="16">Cailab_2023a</strain>
    </source>
</reference>
<protein>
    <recommendedName>
        <fullName evidence="14">Cysteine--tRNA ligase, cytoplasmic</fullName>
        <ecNumber evidence="4">6.1.1.16</ecNumber>
    </recommendedName>
    <alternativeName>
        <fullName evidence="13">Cysteinyl-tRNA synthetase</fullName>
    </alternativeName>
</protein>
<keyword evidence="9" id="KW-0862">Zinc</keyword>
<dbReference type="InterPro" id="IPR014729">
    <property type="entry name" value="Rossmann-like_a/b/a_fold"/>
</dbReference>
<feature type="domain" description="Cysteinyl-tRNA synthetase class Ia DALR" evidence="15">
    <location>
        <begin position="328"/>
        <end position="387"/>
    </location>
</feature>
<dbReference type="CDD" id="cd00672">
    <property type="entry name" value="CysRS_core"/>
    <property type="match status" value="1"/>
</dbReference>
<evidence type="ECO:0000256" key="7">
    <source>
        <dbReference type="ARBA" id="ARBA00022723"/>
    </source>
</evidence>
<dbReference type="PRINTS" id="PR00983">
    <property type="entry name" value="TRNASYNTHCYS"/>
</dbReference>
<evidence type="ECO:0000256" key="3">
    <source>
        <dbReference type="ARBA" id="ARBA00005594"/>
    </source>
</evidence>
<dbReference type="AlphaFoldDB" id="A0AAW2H754"/>
<evidence type="ECO:0000256" key="2">
    <source>
        <dbReference type="ARBA" id="ARBA00004496"/>
    </source>
</evidence>
<comment type="cofactor">
    <cofactor evidence="1">
        <name>Zn(2+)</name>
        <dbReference type="ChEBI" id="CHEBI:29105"/>
    </cofactor>
</comment>
<accession>A0AAW2H754</accession>
<dbReference type="GO" id="GO:0005524">
    <property type="term" value="F:ATP binding"/>
    <property type="evidence" value="ECO:0007669"/>
    <property type="project" value="UniProtKB-KW"/>
</dbReference>
<dbReference type="PANTHER" id="PTHR10890:SF3">
    <property type="entry name" value="CYSTEINE--TRNA LIGASE, CYTOPLASMIC"/>
    <property type="match status" value="1"/>
</dbReference>
<dbReference type="GO" id="GO:0046872">
    <property type="term" value="F:metal ion binding"/>
    <property type="evidence" value="ECO:0007669"/>
    <property type="project" value="UniProtKB-KW"/>
</dbReference>
<dbReference type="InterPro" id="IPR032678">
    <property type="entry name" value="tRNA-synt_1_cat_dom"/>
</dbReference>
<evidence type="ECO:0000256" key="12">
    <source>
        <dbReference type="ARBA" id="ARBA00023146"/>
    </source>
</evidence>
<dbReference type="GO" id="GO:0005829">
    <property type="term" value="C:cytosol"/>
    <property type="evidence" value="ECO:0007669"/>
    <property type="project" value="TreeGrafter"/>
</dbReference>
<dbReference type="EC" id="6.1.1.16" evidence="4"/>
<name>A0AAW2H754_9NEOP</name>
<dbReference type="Pfam" id="PF01406">
    <property type="entry name" value="tRNA-synt_1e"/>
    <property type="match status" value="1"/>
</dbReference>